<reference evidence="16 17" key="2">
    <citation type="submission" date="2018-11" db="EMBL/GenBank/DDBJ databases">
        <authorList>
            <consortium name="Pathogen Informatics"/>
        </authorList>
    </citation>
    <scope>NUCLEOTIDE SEQUENCE [LARGE SCALE GENOMIC DNA]</scope>
</reference>
<keyword evidence="9" id="KW-0828">Tyrosine catabolism</keyword>
<protein>
    <recommendedName>
        <fullName evidence="6 13">Tyrosine aminotransferase</fullName>
        <shortName evidence="13">TAT</shortName>
        <ecNumber evidence="5 13">2.6.1.5</ecNumber>
    </recommendedName>
</protein>
<dbReference type="PROSITE" id="PS00105">
    <property type="entry name" value="AA_TRANSFER_CLASS_1"/>
    <property type="match status" value="1"/>
</dbReference>
<dbReference type="InterPro" id="IPR004838">
    <property type="entry name" value="NHTrfase_class1_PyrdxlP-BS"/>
</dbReference>
<evidence type="ECO:0000256" key="2">
    <source>
        <dbReference type="ARBA" id="ARBA00005203"/>
    </source>
</evidence>
<keyword evidence="17" id="KW-1185">Reference proteome</keyword>
<dbReference type="GO" id="GO:0006572">
    <property type="term" value="P:L-tyrosine catabolic process"/>
    <property type="evidence" value="ECO:0007669"/>
    <property type="project" value="UniProtKB-KW"/>
</dbReference>
<dbReference type="NCBIfam" id="TIGR01264">
    <property type="entry name" value="tyr_amTase_E"/>
    <property type="match status" value="1"/>
</dbReference>
<evidence type="ECO:0000256" key="5">
    <source>
        <dbReference type="ARBA" id="ARBA00012749"/>
    </source>
</evidence>
<proteinExistence type="inferred from homology"/>
<comment type="cofactor">
    <cofactor evidence="1 13 14">
        <name>pyridoxal 5'-phosphate</name>
        <dbReference type="ChEBI" id="CHEBI:597326"/>
    </cofactor>
</comment>
<evidence type="ECO:0000256" key="12">
    <source>
        <dbReference type="ARBA" id="ARBA00047798"/>
    </source>
</evidence>
<dbReference type="WBParaSite" id="TCLT_0000614001-mRNA-1">
    <property type="protein sequence ID" value="TCLT_0000614001-mRNA-1"/>
    <property type="gene ID" value="TCLT_0000614001"/>
</dbReference>
<dbReference type="AlphaFoldDB" id="A0A0N5D035"/>
<dbReference type="EMBL" id="UYYF01004392">
    <property type="protein sequence ID" value="VDN03452.1"/>
    <property type="molecule type" value="Genomic_DNA"/>
</dbReference>
<dbReference type="InterPro" id="IPR015424">
    <property type="entry name" value="PyrdxlP-dep_Trfase"/>
</dbReference>
<accession>A0A0N5D035</accession>
<comment type="pathway">
    <text evidence="2 13">Amino-acid degradation; L-phenylalanine degradation; acetoacetate and fumarate from L-phenylalanine: step 2/6.</text>
</comment>
<dbReference type="OrthoDB" id="7042322at2759"/>
<dbReference type="PANTHER" id="PTHR45744:SF2">
    <property type="entry name" value="TYROSINE AMINOTRANSFERASE"/>
    <property type="match status" value="1"/>
</dbReference>
<keyword evidence="10 13" id="KW-0663">Pyridoxal phosphate</keyword>
<dbReference type="GO" id="GO:0004838">
    <property type="term" value="F:L-tyrosine-2-oxoglutarate transaminase activity"/>
    <property type="evidence" value="ECO:0007669"/>
    <property type="project" value="UniProtKB-UniRule"/>
</dbReference>
<dbReference type="UniPathway" id="UPA00139">
    <property type="reaction ID" value="UER00338"/>
</dbReference>
<dbReference type="PRINTS" id="PR00753">
    <property type="entry name" value="ACCSYNTHASE"/>
</dbReference>
<evidence type="ECO:0000256" key="1">
    <source>
        <dbReference type="ARBA" id="ARBA00001933"/>
    </source>
</evidence>
<dbReference type="InterPro" id="IPR005958">
    <property type="entry name" value="TyrNic_aminoTrfase"/>
</dbReference>
<dbReference type="GO" id="GO:0006559">
    <property type="term" value="P:L-phenylalanine catabolic process"/>
    <property type="evidence" value="ECO:0007669"/>
    <property type="project" value="UniProtKB-UniRule"/>
</dbReference>
<evidence type="ECO:0000313" key="17">
    <source>
        <dbReference type="Proteomes" id="UP000276776"/>
    </source>
</evidence>
<gene>
    <name evidence="16" type="ORF">TCLT_LOCUS6129</name>
</gene>
<dbReference type="Gene3D" id="3.40.640.10">
    <property type="entry name" value="Type I PLP-dependent aspartate aminotransferase-like (Major domain)"/>
    <property type="match status" value="1"/>
</dbReference>
<dbReference type="EC" id="2.6.1.5" evidence="5 13"/>
<comment type="function">
    <text evidence="13">Transaminase involved in tyrosine breakdown. Converts tyrosine to p-hydroxyphenylpyruvate.</text>
</comment>
<dbReference type="InterPro" id="IPR005957">
    <property type="entry name" value="Tyrosine_aminoTrfase"/>
</dbReference>
<dbReference type="CDD" id="cd00609">
    <property type="entry name" value="AAT_like"/>
    <property type="match status" value="1"/>
</dbReference>
<reference evidence="18" key="1">
    <citation type="submission" date="2017-02" db="UniProtKB">
        <authorList>
            <consortium name="WormBaseParasite"/>
        </authorList>
    </citation>
    <scope>IDENTIFICATION</scope>
</reference>
<evidence type="ECO:0000313" key="18">
    <source>
        <dbReference type="WBParaSite" id="TCLT_0000614001-mRNA-1"/>
    </source>
</evidence>
<evidence type="ECO:0000256" key="7">
    <source>
        <dbReference type="ARBA" id="ARBA00022576"/>
    </source>
</evidence>
<comment type="catalytic activity">
    <reaction evidence="12 13">
        <text>L-tyrosine + 2-oxoglutarate = 3-(4-hydroxyphenyl)pyruvate + L-glutamate</text>
        <dbReference type="Rhea" id="RHEA:15093"/>
        <dbReference type="ChEBI" id="CHEBI:16810"/>
        <dbReference type="ChEBI" id="CHEBI:29985"/>
        <dbReference type="ChEBI" id="CHEBI:36242"/>
        <dbReference type="ChEBI" id="CHEBI:58315"/>
        <dbReference type="EC" id="2.6.1.5"/>
    </reaction>
</comment>
<dbReference type="Pfam" id="PF00155">
    <property type="entry name" value="Aminotran_1_2"/>
    <property type="match status" value="1"/>
</dbReference>
<feature type="domain" description="Aminotransferase class I/classII large" evidence="15">
    <location>
        <begin position="73"/>
        <end position="430"/>
    </location>
</feature>
<comment type="similarity">
    <text evidence="3 13">Belongs to the class-I pyridoxal-phosphate-dependent aminotransferase family.</text>
</comment>
<evidence type="ECO:0000313" key="16">
    <source>
        <dbReference type="EMBL" id="VDN03452.1"/>
    </source>
</evidence>
<dbReference type="InterPro" id="IPR004839">
    <property type="entry name" value="Aminotransferase_I/II_large"/>
</dbReference>
<dbReference type="PIRSF" id="PIRSF000517">
    <property type="entry name" value="Tyr_transaminase"/>
    <property type="match status" value="1"/>
</dbReference>
<evidence type="ECO:0000256" key="10">
    <source>
        <dbReference type="ARBA" id="ARBA00022898"/>
    </source>
</evidence>
<dbReference type="SUPFAM" id="SSF53383">
    <property type="entry name" value="PLP-dependent transferases"/>
    <property type="match status" value="1"/>
</dbReference>
<evidence type="ECO:0000256" key="9">
    <source>
        <dbReference type="ARBA" id="ARBA00022878"/>
    </source>
</evidence>
<evidence type="ECO:0000256" key="6">
    <source>
        <dbReference type="ARBA" id="ARBA00015959"/>
    </source>
</evidence>
<dbReference type="Gene3D" id="3.90.1150.10">
    <property type="entry name" value="Aspartate Aminotransferase, domain 1"/>
    <property type="match status" value="1"/>
</dbReference>
<dbReference type="PANTHER" id="PTHR45744">
    <property type="entry name" value="TYROSINE AMINOTRANSFERASE"/>
    <property type="match status" value="1"/>
</dbReference>
<evidence type="ECO:0000256" key="3">
    <source>
        <dbReference type="ARBA" id="ARBA00007441"/>
    </source>
</evidence>
<evidence type="ECO:0000256" key="8">
    <source>
        <dbReference type="ARBA" id="ARBA00022679"/>
    </source>
</evidence>
<name>A0A0N5D035_THECL</name>
<dbReference type="OMA" id="CALDLCI"/>
<evidence type="ECO:0000256" key="4">
    <source>
        <dbReference type="ARBA" id="ARBA00011738"/>
    </source>
</evidence>
<dbReference type="GO" id="GO:0030170">
    <property type="term" value="F:pyridoxal phosphate binding"/>
    <property type="evidence" value="ECO:0007669"/>
    <property type="project" value="InterPro"/>
</dbReference>
<evidence type="ECO:0000256" key="14">
    <source>
        <dbReference type="PIRSR" id="PIRSR000517-1"/>
    </source>
</evidence>
<dbReference type="Proteomes" id="UP000276776">
    <property type="component" value="Unassembled WGS sequence"/>
</dbReference>
<keyword evidence="8" id="KW-0808">Transferase</keyword>
<dbReference type="STRING" id="103827.A0A0N5D035"/>
<evidence type="ECO:0000256" key="11">
    <source>
        <dbReference type="ARBA" id="ARBA00023232"/>
    </source>
</evidence>
<evidence type="ECO:0000256" key="13">
    <source>
        <dbReference type="PIRNR" id="PIRNR000517"/>
    </source>
</evidence>
<comment type="subunit">
    <text evidence="4 13">Homodimer.</text>
</comment>
<dbReference type="InterPro" id="IPR015422">
    <property type="entry name" value="PyrdxlP-dep_Trfase_small"/>
</dbReference>
<evidence type="ECO:0000259" key="15">
    <source>
        <dbReference type="Pfam" id="PF00155"/>
    </source>
</evidence>
<dbReference type="InterPro" id="IPR015421">
    <property type="entry name" value="PyrdxlP-dep_Trfase_major"/>
</dbReference>
<feature type="modified residue" description="N6-(pyridoxal phosphate)lysine" evidence="14">
    <location>
        <position position="280"/>
    </location>
</feature>
<sequence>MLDGDDGKHHLKVNQKIDIHFADSSYKVENKKIISHTESNWNISPSEIASNTKNPIRQICDSLFVPVNPQKSLIKLNLGDPTISHALPVCATAIKAVSDALISRKYEGYGPAIGIQEAREAVAQYFTHPDAPVIADSVILTSGCSHAIKMAIEVLTNPGDNVLVPAPGFPLYSTFLKPLKVESRYYHHDLLNRGELDLIQLESLIDNRTRAIIINNPSNPMGLVLSKDQLESVLKIANENRIPIIADEVYGTMTYNEAKFYPIATLKPKVPVLTCDGIAKRYLLPGWRLGWIIIHDRHGAFAHIRNSLIDLAQNIVGPCTLIQAALPYILQSTDAVFFQQVNNIIYRNARIVWESLHKIPGLHPLMSNGAMYMIIRIEQQIYGTDESFVRDLLAEENVFCLPGCVFHCAGWLRLVLTYSEEETREACNRIRQFCLRRALHTLDQKNI</sequence>
<keyword evidence="7" id="KW-0032">Aminotransferase</keyword>
<keyword evidence="11" id="KW-0585">Phenylalanine catabolism</keyword>
<dbReference type="NCBIfam" id="TIGR01265">
    <property type="entry name" value="tyr_nico_aTase"/>
    <property type="match status" value="1"/>
</dbReference>
<organism evidence="18">
    <name type="scientific">Thelazia callipaeda</name>
    <name type="common">Oriental eyeworm</name>
    <name type="synonym">Parasitic nematode</name>
    <dbReference type="NCBI Taxonomy" id="103827"/>
    <lineage>
        <taxon>Eukaryota</taxon>
        <taxon>Metazoa</taxon>
        <taxon>Ecdysozoa</taxon>
        <taxon>Nematoda</taxon>
        <taxon>Chromadorea</taxon>
        <taxon>Rhabditida</taxon>
        <taxon>Spirurina</taxon>
        <taxon>Spiruromorpha</taxon>
        <taxon>Thelazioidea</taxon>
        <taxon>Thelaziidae</taxon>
        <taxon>Thelazia</taxon>
    </lineage>
</organism>